<dbReference type="EMBL" id="AYSA01000086">
    <property type="protein sequence ID" value="ESZ97423.1"/>
    <property type="molecule type" value="Genomic_DNA"/>
</dbReference>
<keyword evidence="3" id="KW-1185">Reference proteome</keyword>
<feature type="chain" id="PRO_5004922080" description="Signal peptide-containing protein" evidence="1">
    <location>
        <begin position="19"/>
        <end position="95"/>
    </location>
</feature>
<proteinExistence type="predicted"/>
<evidence type="ECO:0008006" key="4">
    <source>
        <dbReference type="Google" id="ProtNLM"/>
    </source>
</evidence>
<dbReference type="AlphaFoldDB" id="W9CN20"/>
<accession>W9CN20</accession>
<protein>
    <recommendedName>
        <fullName evidence="4">Signal peptide-containing protein</fullName>
    </recommendedName>
</protein>
<dbReference type="OrthoDB" id="5198893at2759"/>
<organism evidence="2 3">
    <name type="scientific">Sclerotinia borealis (strain F-4128)</name>
    <dbReference type="NCBI Taxonomy" id="1432307"/>
    <lineage>
        <taxon>Eukaryota</taxon>
        <taxon>Fungi</taxon>
        <taxon>Dikarya</taxon>
        <taxon>Ascomycota</taxon>
        <taxon>Pezizomycotina</taxon>
        <taxon>Leotiomycetes</taxon>
        <taxon>Helotiales</taxon>
        <taxon>Sclerotiniaceae</taxon>
        <taxon>Sclerotinia</taxon>
    </lineage>
</organism>
<dbReference type="HOGENOM" id="CLU_2498315_0_0_1"/>
<gene>
    <name evidence="2" type="ORF">SBOR_2201</name>
</gene>
<name>W9CN20_SCLBF</name>
<evidence type="ECO:0000313" key="2">
    <source>
        <dbReference type="EMBL" id="ESZ97423.1"/>
    </source>
</evidence>
<comment type="caution">
    <text evidence="2">The sequence shown here is derived from an EMBL/GenBank/DDBJ whole genome shotgun (WGS) entry which is preliminary data.</text>
</comment>
<keyword evidence="1" id="KW-0732">Signal</keyword>
<dbReference type="Proteomes" id="UP000019487">
    <property type="component" value="Unassembled WGS sequence"/>
</dbReference>
<evidence type="ECO:0000256" key="1">
    <source>
        <dbReference type="SAM" id="SignalP"/>
    </source>
</evidence>
<feature type="signal peptide" evidence="1">
    <location>
        <begin position="1"/>
        <end position="18"/>
    </location>
</feature>
<reference evidence="2 3" key="1">
    <citation type="journal article" date="2014" name="Genome Announc.">
        <title>Draft genome sequence of Sclerotinia borealis, a psychrophilic plant pathogenic fungus.</title>
        <authorList>
            <person name="Mardanov A.V."/>
            <person name="Beletsky A.V."/>
            <person name="Kadnikov V.V."/>
            <person name="Ignatov A.N."/>
            <person name="Ravin N.V."/>
        </authorList>
    </citation>
    <scope>NUCLEOTIDE SEQUENCE [LARGE SCALE GENOMIC DNA]</scope>
    <source>
        <strain evidence="3">F-4157</strain>
    </source>
</reference>
<sequence>MQFFTIPVFAIFAIGALAMPSNLGAPELETPALKARDTCDTVLPACFGGSIVGAKTTCRCDGQKAKGDCDVWVCPGSSTSVVSFFLPIAAQLLLA</sequence>
<evidence type="ECO:0000313" key="3">
    <source>
        <dbReference type="Proteomes" id="UP000019487"/>
    </source>
</evidence>